<feature type="domain" description="RRXRR" evidence="2">
    <location>
        <begin position="5"/>
        <end position="118"/>
    </location>
</feature>
<evidence type="ECO:0000313" key="3">
    <source>
        <dbReference type="EMBL" id="GET41095.1"/>
    </source>
</evidence>
<evidence type="ECO:0000259" key="2">
    <source>
        <dbReference type="Pfam" id="PF14239"/>
    </source>
</evidence>
<dbReference type="Proteomes" id="UP001050975">
    <property type="component" value="Unassembled WGS sequence"/>
</dbReference>
<reference evidence="3" key="1">
    <citation type="submission" date="2019-10" db="EMBL/GenBank/DDBJ databases">
        <title>Draft genome sequece of Microseira wollei NIES-4236.</title>
        <authorList>
            <person name="Yamaguchi H."/>
            <person name="Suzuki S."/>
            <person name="Kawachi M."/>
        </authorList>
    </citation>
    <scope>NUCLEOTIDE SEQUENCE</scope>
    <source>
        <strain evidence="3">NIES-4236</strain>
    </source>
</reference>
<dbReference type="GO" id="GO:0004519">
    <property type="term" value="F:endonuclease activity"/>
    <property type="evidence" value="ECO:0007669"/>
    <property type="project" value="UniProtKB-KW"/>
</dbReference>
<keyword evidence="3" id="KW-0378">Hydrolase</keyword>
<dbReference type="InterPro" id="IPR025938">
    <property type="entry name" value="RRXRR_dom"/>
</dbReference>
<evidence type="ECO:0000256" key="1">
    <source>
        <dbReference type="SAM" id="MobiDB-lite"/>
    </source>
</evidence>
<dbReference type="Pfam" id="PF14239">
    <property type="entry name" value="RRXRR"/>
    <property type="match status" value="1"/>
</dbReference>
<gene>
    <name evidence="3" type="ORF">MiSe_59070</name>
</gene>
<organism evidence="3 4">
    <name type="scientific">Microseira wollei NIES-4236</name>
    <dbReference type="NCBI Taxonomy" id="2530354"/>
    <lineage>
        <taxon>Bacteria</taxon>
        <taxon>Bacillati</taxon>
        <taxon>Cyanobacteriota</taxon>
        <taxon>Cyanophyceae</taxon>
        <taxon>Oscillatoriophycideae</taxon>
        <taxon>Aerosakkonematales</taxon>
        <taxon>Aerosakkonemataceae</taxon>
        <taxon>Microseira</taxon>
    </lineage>
</organism>
<feature type="region of interest" description="Disordered" evidence="1">
    <location>
        <begin position="98"/>
        <end position="118"/>
    </location>
</feature>
<keyword evidence="3" id="KW-0255">Endonuclease</keyword>
<protein>
    <submittedName>
        <fullName evidence="3">HNH endonuclease</fullName>
    </submittedName>
</protein>
<comment type="caution">
    <text evidence="3">The sequence shown here is derived from an EMBL/GenBank/DDBJ whole genome shotgun (WGS) entry which is preliminary data.</text>
</comment>
<name>A0AAV3XLQ6_9CYAN</name>
<dbReference type="EMBL" id="BLAY01000109">
    <property type="protein sequence ID" value="GET41095.1"/>
    <property type="molecule type" value="Genomic_DNA"/>
</dbReference>
<accession>A0AAV3XLQ6</accession>
<keyword evidence="4" id="KW-1185">Reference proteome</keyword>
<dbReference type="AlphaFoldDB" id="A0AAV3XLQ6"/>
<sequence>MSNFVLVIDSEKQPLNPIHPGQARRLLKAGIPAVFRRFPFVIILKQSRSVSSILKPLELKIDPGSKTTGMALLQGEKVVFAAELEHRGQAIRAKLETRRNQRMSRRSRHTRYPSPRFRAPHSFQRLVSQELAAPSRNNDYLGEQIYPIRAHRLNCY</sequence>
<evidence type="ECO:0000313" key="4">
    <source>
        <dbReference type="Proteomes" id="UP001050975"/>
    </source>
</evidence>
<keyword evidence="3" id="KW-0540">Nuclease</keyword>
<feature type="compositionally biased region" description="Basic residues" evidence="1">
    <location>
        <begin position="100"/>
        <end position="111"/>
    </location>
</feature>
<proteinExistence type="predicted"/>